<dbReference type="InterPro" id="IPR048274">
    <property type="entry name" value="MC_hydratase"/>
</dbReference>
<accession>B8R4L1</accession>
<dbReference type="Pfam" id="PF19315">
    <property type="entry name" value="MC_hydratase"/>
    <property type="match status" value="1"/>
</dbReference>
<evidence type="ECO:0000313" key="1">
    <source>
        <dbReference type="EMBL" id="ACL11841.1"/>
    </source>
</evidence>
<dbReference type="InterPro" id="IPR029069">
    <property type="entry name" value="HotDog_dom_sf"/>
</dbReference>
<proteinExistence type="predicted"/>
<sequence length="107" mass="11690">MVGELARRRGFAALPVSPYLVLAIAIGLSVEDLSESGGPFLGADDVEFGEPVFVGATLNAASRVVRRRESAKRPAWGVVEWETIGVVADAEVVRFRRTSLVRRRDEH</sequence>
<protein>
    <submittedName>
        <fullName evidence="1">Putative dehydratase</fullName>
    </submittedName>
</protein>
<organism evidence="1">
    <name type="scientific">Arthrobacter globiformis</name>
    <dbReference type="NCBI Taxonomy" id="1665"/>
    <lineage>
        <taxon>Bacteria</taxon>
        <taxon>Bacillati</taxon>
        <taxon>Actinomycetota</taxon>
        <taxon>Actinomycetes</taxon>
        <taxon>Micrococcales</taxon>
        <taxon>Micrococcaceae</taxon>
        <taxon>Arthrobacter</taxon>
    </lineage>
</organism>
<dbReference type="PANTHER" id="PTHR43664">
    <property type="entry name" value="MONOAMINE OXIDASE-RELATED"/>
    <property type="match status" value="1"/>
</dbReference>
<dbReference type="PANTHER" id="PTHR43664:SF1">
    <property type="entry name" value="BETA-METHYLMALYL-COA DEHYDRATASE"/>
    <property type="match status" value="1"/>
</dbReference>
<name>B8R4L1_ARTGO</name>
<dbReference type="SUPFAM" id="SSF54637">
    <property type="entry name" value="Thioesterase/thiol ester dehydrase-isomerase"/>
    <property type="match status" value="1"/>
</dbReference>
<reference evidence="1" key="1">
    <citation type="journal article" date="2009" name="Biochem. J.">
        <title>Characterization of the phenylurea hydrolases A and B: founding members of a novel amidohydrolase subgroup.</title>
        <authorList>
            <person name="Khurana J.L."/>
            <person name="Jackson C.J."/>
            <person name="Scott C."/>
            <person name="Pandey G."/>
            <person name="Horne I."/>
            <person name="Russell R.J."/>
            <person name="Herlt A."/>
            <person name="Easton C.J."/>
            <person name="Oakeshott J.G."/>
        </authorList>
    </citation>
    <scope>NUCLEOTIDE SEQUENCE</scope>
    <source>
        <strain evidence="1">D47</strain>
        <plasmid evidence="1">pHRIM622</plasmid>
    </source>
</reference>
<geneLocation type="plasmid" evidence="1">
    <name>pHRIM622</name>
</geneLocation>
<dbReference type="GO" id="GO:0016829">
    <property type="term" value="F:lyase activity"/>
    <property type="evidence" value="ECO:0007669"/>
    <property type="project" value="InterPro"/>
</dbReference>
<dbReference type="Gene3D" id="3.10.129.10">
    <property type="entry name" value="Hotdog Thioesterase"/>
    <property type="match status" value="1"/>
</dbReference>
<keyword evidence="1" id="KW-0614">Plasmid</keyword>
<dbReference type="InterPro" id="IPR052342">
    <property type="entry name" value="MCH/BMMD"/>
</dbReference>
<dbReference type="EMBL" id="EU851877">
    <property type="protein sequence ID" value="ACL11841.1"/>
    <property type="molecule type" value="Genomic_DNA"/>
</dbReference>
<dbReference type="AlphaFoldDB" id="B8R4L1"/>